<feature type="non-terminal residue" evidence="1">
    <location>
        <position position="292"/>
    </location>
</feature>
<reference evidence="1" key="1">
    <citation type="submission" date="2021-01" db="EMBL/GenBank/DDBJ databases">
        <authorList>
            <person name="Corre E."/>
            <person name="Pelletier E."/>
            <person name="Niang G."/>
            <person name="Scheremetjew M."/>
            <person name="Finn R."/>
            <person name="Kale V."/>
            <person name="Holt S."/>
            <person name="Cochrane G."/>
            <person name="Meng A."/>
            <person name="Brown T."/>
            <person name="Cohen L."/>
        </authorList>
    </citation>
    <scope>NUCLEOTIDE SEQUENCE</scope>
    <source>
        <strain evidence="1">CCMP722</strain>
    </source>
</reference>
<evidence type="ECO:0000313" key="1">
    <source>
        <dbReference type="EMBL" id="CAD8656206.1"/>
    </source>
</evidence>
<organism evidence="1">
    <name type="scientific">Pyramimonas obovata</name>
    <dbReference type="NCBI Taxonomy" id="1411642"/>
    <lineage>
        <taxon>Eukaryota</taxon>
        <taxon>Viridiplantae</taxon>
        <taxon>Chlorophyta</taxon>
        <taxon>Pyramimonadophyceae</taxon>
        <taxon>Pyramimonadales</taxon>
        <taxon>Pyramimonadaceae</taxon>
        <taxon>Pyramimonas</taxon>
        <taxon>Pyramimonas incertae sedis</taxon>
    </lineage>
</organism>
<accession>A0A7S0QY20</accession>
<sequence length="292" mass="31982">MNSAPESRTAAIRERSGTKVGPKVRRLIWVLLGVYYRVVVNADPNDAIAGAPTNSAASPQPHEAFAAESYTSCTKENQGGYGMEKFRAKAGCWAHNVVLLNRVFHTLPGSYGHAASSNLSFVPALGGRGFMSSEVDPVKITAVSPSHFRKLASSCVGVEERPLLVTGVRRYGNHWHVFMDSFMGMYSMLEESGHLERSPIVVLHNSRVNNPSEPYKRNQCCVSRSDPLKAHVGPWQPIMKLLSPFPIRTAKWLYHSPPGTDGGGATHGQARCYREVLLGTSPTLNFYRAEAS</sequence>
<dbReference type="AlphaFoldDB" id="A0A7S0QY20"/>
<proteinExistence type="predicted"/>
<protein>
    <submittedName>
        <fullName evidence="1">Uncharacterized protein</fullName>
    </submittedName>
</protein>
<dbReference type="EMBL" id="HBFA01008266">
    <property type="protein sequence ID" value="CAD8656206.1"/>
    <property type="molecule type" value="Transcribed_RNA"/>
</dbReference>
<name>A0A7S0QY20_9CHLO</name>
<gene>
    <name evidence="1" type="ORF">POBO1169_LOCUS4316</name>
</gene>